<dbReference type="InterPro" id="IPR040676">
    <property type="entry name" value="DUF5641"/>
</dbReference>
<dbReference type="PROSITE" id="PS50994">
    <property type="entry name" value="INTEGRASE"/>
    <property type="match status" value="1"/>
</dbReference>
<dbReference type="InterPro" id="IPR008042">
    <property type="entry name" value="Retrotrans_Pao"/>
</dbReference>
<dbReference type="CDD" id="cd01644">
    <property type="entry name" value="RT_pepA17"/>
    <property type="match status" value="1"/>
</dbReference>
<evidence type="ECO:0000256" key="1">
    <source>
        <dbReference type="SAM" id="MobiDB-lite"/>
    </source>
</evidence>
<dbReference type="Gene3D" id="3.30.420.10">
    <property type="entry name" value="Ribonuclease H-like superfamily/Ribonuclease H"/>
    <property type="match status" value="2"/>
</dbReference>
<keyword evidence="2" id="KW-0472">Membrane</keyword>
<dbReference type="Pfam" id="PF05380">
    <property type="entry name" value="Peptidase_A17"/>
    <property type="match status" value="1"/>
</dbReference>
<dbReference type="InterPro" id="IPR036397">
    <property type="entry name" value="RNaseH_sf"/>
</dbReference>
<dbReference type="InterPro" id="IPR001584">
    <property type="entry name" value="Integrase_cat-core"/>
</dbReference>
<dbReference type="InterPro" id="IPR043502">
    <property type="entry name" value="DNA/RNA_pol_sf"/>
</dbReference>
<feature type="transmembrane region" description="Helical" evidence="2">
    <location>
        <begin position="1234"/>
        <end position="1255"/>
    </location>
</feature>
<reference evidence="4" key="2">
    <citation type="submission" date="2022-06" db="UniProtKB">
        <authorList>
            <consortium name="EnsemblMetazoa"/>
        </authorList>
    </citation>
    <scope>IDENTIFICATION</scope>
    <source>
        <strain evidence="4">DF5081</strain>
    </source>
</reference>
<dbReference type="InterPro" id="IPR012337">
    <property type="entry name" value="RNaseH-like_sf"/>
</dbReference>
<dbReference type="Proteomes" id="UP000005237">
    <property type="component" value="Unassembled WGS sequence"/>
</dbReference>
<keyword evidence="5" id="KW-1185">Reference proteome</keyword>
<dbReference type="GO" id="GO:0042575">
    <property type="term" value="C:DNA polymerase complex"/>
    <property type="evidence" value="ECO:0007669"/>
    <property type="project" value="UniProtKB-ARBA"/>
</dbReference>
<dbReference type="Gene3D" id="1.10.340.70">
    <property type="match status" value="1"/>
</dbReference>
<evidence type="ECO:0000256" key="2">
    <source>
        <dbReference type="SAM" id="Phobius"/>
    </source>
</evidence>
<dbReference type="InterPro" id="IPR009878">
    <property type="entry name" value="Phlebovirus_G2_fusion"/>
</dbReference>
<dbReference type="Gene3D" id="2.60.40.3770">
    <property type="match status" value="1"/>
</dbReference>
<dbReference type="Pfam" id="PF07245">
    <property type="entry name" value="Phlebovirus_G2"/>
    <property type="match status" value="1"/>
</dbReference>
<dbReference type="Gene3D" id="3.10.10.10">
    <property type="entry name" value="HIV Type 1 Reverse Transcriptase, subunit A, domain 1"/>
    <property type="match status" value="1"/>
</dbReference>
<dbReference type="GO" id="GO:0015074">
    <property type="term" value="P:DNA integration"/>
    <property type="evidence" value="ECO:0007669"/>
    <property type="project" value="InterPro"/>
</dbReference>
<accession>A0A8R1E5E5</accession>
<dbReference type="SUPFAM" id="SSF53098">
    <property type="entry name" value="Ribonuclease H-like"/>
    <property type="match status" value="1"/>
</dbReference>
<dbReference type="InterPro" id="IPR043128">
    <property type="entry name" value="Rev_trsase/Diguanyl_cyclase"/>
</dbReference>
<dbReference type="SUPFAM" id="SSF56672">
    <property type="entry name" value="DNA/RNA polymerases"/>
    <property type="match status" value="1"/>
</dbReference>
<keyword evidence="2" id="KW-0812">Transmembrane</keyword>
<name>A0A8R1E5E5_CAEJA</name>
<feature type="compositionally biased region" description="Basic and acidic residues" evidence="1">
    <location>
        <begin position="1055"/>
        <end position="1066"/>
    </location>
</feature>
<dbReference type="Gene3D" id="2.60.98.50">
    <property type="match status" value="1"/>
</dbReference>
<evidence type="ECO:0000259" key="3">
    <source>
        <dbReference type="PROSITE" id="PS50994"/>
    </source>
</evidence>
<evidence type="ECO:0000313" key="5">
    <source>
        <dbReference type="Proteomes" id="UP000005237"/>
    </source>
</evidence>
<dbReference type="GO" id="GO:0003676">
    <property type="term" value="F:nucleic acid binding"/>
    <property type="evidence" value="ECO:0007669"/>
    <property type="project" value="InterPro"/>
</dbReference>
<dbReference type="InterPro" id="IPR041588">
    <property type="entry name" value="Integrase_H2C2"/>
</dbReference>
<feature type="transmembrane region" description="Helical" evidence="2">
    <location>
        <begin position="1267"/>
        <end position="1287"/>
    </location>
</feature>
<proteinExistence type="predicted"/>
<dbReference type="PANTHER" id="PTHR47331">
    <property type="entry name" value="PHD-TYPE DOMAIN-CONTAINING PROTEIN"/>
    <property type="match status" value="1"/>
</dbReference>
<feature type="domain" description="Integrase catalytic" evidence="3">
    <location>
        <begin position="716"/>
        <end position="905"/>
    </location>
</feature>
<keyword evidence="2" id="KW-1133">Transmembrane helix</keyword>
<feature type="region of interest" description="Disordered" evidence="1">
    <location>
        <begin position="1042"/>
        <end position="1080"/>
    </location>
</feature>
<dbReference type="Gene3D" id="3.30.70.270">
    <property type="match status" value="1"/>
</dbReference>
<dbReference type="Pfam" id="PF18701">
    <property type="entry name" value="DUF5641"/>
    <property type="match status" value="1"/>
</dbReference>
<dbReference type="EnsemblMetazoa" id="CJA22355.1">
    <property type="protein sequence ID" value="CJA22355.1"/>
    <property type="gene ID" value="WBGene00177927"/>
</dbReference>
<feature type="compositionally biased region" description="Acidic residues" evidence="1">
    <location>
        <begin position="1044"/>
        <end position="1054"/>
    </location>
</feature>
<evidence type="ECO:0000313" key="4">
    <source>
        <dbReference type="EnsemblMetazoa" id="CJA22355.1"/>
    </source>
</evidence>
<organism evidence="4 5">
    <name type="scientific">Caenorhabditis japonica</name>
    <dbReference type="NCBI Taxonomy" id="281687"/>
    <lineage>
        <taxon>Eukaryota</taxon>
        <taxon>Metazoa</taxon>
        <taxon>Ecdysozoa</taxon>
        <taxon>Nematoda</taxon>
        <taxon>Chromadorea</taxon>
        <taxon>Rhabditida</taxon>
        <taxon>Rhabditina</taxon>
        <taxon>Rhabditomorpha</taxon>
        <taxon>Rhabditoidea</taxon>
        <taxon>Rhabditidae</taxon>
        <taxon>Peloderinae</taxon>
        <taxon>Caenorhabditis</taxon>
    </lineage>
</organism>
<dbReference type="Pfam" id="PF17921">
    <property type="entry name" value="Integrase_H2C2"/>
    <property type="match status" value="1"/>
</dbReference>
<dbReference type="Pfam" id="PF00665">
    <property type="entry name" value="rve"/>
    <property type="match status" value="1"/>
</dbReference>
<protein>
    <submittedName>
        <fullName evidence="4">Integrase catalytic domain-containing protein</fullName>
    </submittedName>
</protein>
<reference evidence="5" key="1">
    <citation type="submission" date="2010-08" db="EMBL/GenBank/DDBJ databases">
        <authorList>
            <consortium name="Caenorhabditis japonica Sequencing Consortium"/>
            <person name="Wilson R.K."/>
        </authorList>
    </citation>
    <scope>NUCLEOTIDE SEQUENCE [LARGE SCALE GENOMIC DNA]</scope>
    <source>
        <strain evidence="5">DF5081</strain>
    </source>
</reference>
<feature type="region of interest" description="Disordered" evidence="1">
    <location>
        <begin position="1856"/>
        <end position="1889"/>
    </location>
</feature>
<sequence length="1889" mass="217379">MIDDIFRDQLDKDIIEEVHEKNEGNGFIHYNPHQPVLTPQKTTTKCRVVVDGSSHFKNKPSLNDVIRQGPVILPDLIHMLIRFRGGKTAILSDVEKAFLQVRLHEADRDATRVLWIKDLDKPATNENLVIYRFTRVLFGLNVSPYLLAGTILFHLEKHPNRRLADEMAKNLYVDNLILTTDEVPDKAIQLYEETKRIFLEMNMNLREFISNSPEFNKMLAEKDRSAEDVQKVLGLRWNTISDEIVMKVELPQIENNSRRTISSVVAAEFDPLGLTVPLMLELKKFQRELWENETDWDTPLKPQQEDEWKKILQERAGFEKRLARNVISKSGTNNLVTFTDASKDATACAIYVVNNQGAFIIFAKSKVRQLKERWTIPKLEMEALAMGAKQTESVWTALTEGNINIEKVIFMTDSEIALQWMKTDPTRKEVGTLITNRLKTIHEAISQMDTKCQVRFGHVDTKQNPADLGTRGMNKNQFGDCIWWKGPSFLLQPIEKWPNQKSIFCSTPTQKYMMHTRQEIVEKQEQIFQKERTYSYKKMKRVIAYVLKFISLTIRNLPITKQNEIRNSIPELQLGVPGELTVREIQAGEMALIRDHQKEINSKQLKKMKDLWPRINAEKLIVSQGRMGNAEIEKGAKEPMIIMPNSHLSKMIIWDAHGKWHKGIDHTMAEVRKKYWIPKLRSQTKKVLQRCVPCQKLVKHPFHYPETGQLPRQRVTITRPFENTGLDYFGPMEYIRTEAEKGKAYGCILTCAVTRLVHIEIVQDESTTSFIQAIRRFIALRGIPKRIISDNAPTFVLGSKIIGDAAATNSLSQEVKDFLGQEEIEWAFITPYSPWKGGFYERMVKTSKHAFLKGIRNNTKSLTFEEMSTCFMEVSASINTRPLTYIEDEVGSRVLRPSDFIYQDLRFTLPLEDILEESEEYRPSREANTKLTRTETIQALESSVKASGKIWKIWKEKYLSELRSTHKKRIDKKRGHPAIPLEGQLVYICDEDQPRNYWRLGLITKTVKSGDGEIREVHLKVKPKNKPCTTIRRSPNMIIPLEISYDDDNEETTPDSEKTNEDESKNETLAAKTSEPKREERYNLRHRKPVNYKENSDSLFMGFTWSQLGIHKGILLTIVAAICLLPGLQAIGNEENEVIECTNTGLRLNANYESFEICVRDYCTNRPRFQWSNGPVDIWIPLAIKTNPHRATTKIFDGKDVRIWEKDCPAVSTCNAIDCTFCLQNIFNPECAPYAAWIGIGGSLYVAGLIIYCCCQVPITLGGPIKILWTVLQMVIFIILNLGRTILPRRRRVAWPERIALGIIAASICLSTNQCCQEIDVIRQEQIECIKEGKDENCSFITEEFLKLNSIHKEACLRIYHNGTVFKEIRLQFIHAQLKCIEESIIFTKEIETKLWSTKRCAHMGSCSEDKCLAIKPNSMIPELESTKKFVGTTGCTESCGGPGCDCFFPSSACIFYRIYGVPKSDEVYELFKCVEWEKTLKIKMTKTSLNSMVNRVERLVLSLPVNEPRILEDTKATANFISTPPSPALNTWFIRSNLTIAEWSNNELPAYQCYTAKKAEVDECQLHERCQCTPAETEMKCRCDHPEIMSKFNNIRTRLPIQKGYWKIEGKGRSVTATISEEVSSEVSLRWKGKASIAILKDKDQCRIEDTHISGCYSCATGGKVNITCYSKATTTIANIICEEKMFTVSCGPKGHNHELTFFVTKAQFRKRCSVECGGEMSNELEILTKEMSVIYTKARRIENDMQYLQTKKEETSQLIEEKLTLTNVRKMIDIGNKLAMCMYGYAKLSDDYVKNKHQIEKYRQIGVFNRHEVEDAYHFWRLHPEATIKEFCYQKESYDMAQMQIAAEITRKTEQLDNEQQKEQTKIEEKMSELSKKMDEILSRNLP</sequence>